<proteinExistence type="predicted"/>
<dbReference type="GO" id="GO:0016020">
    <property type="term" value="C:membrane"/>
    <property type="evidence" value="ECO:0007669"/>
    <property type="project" value="UniProtKB-SubCell"/>
</dbReference>
<feature type="transmembrane region" description="Helical" evidence="7">
    <location>
        <begin position="671"/>
        <end position="696"/>
    </location>
</feature>
<feature type="transmembrane region" description="Helical" evidence="7">
    <location>
        <begin position="21"/>
        <end position="43"/>
    </location>
</feature>
<evidence type="ECO:0000256" key="1">
    <source>
        <dbReference type="ARBA" id="ARBA00004141"/>
    </source>
</evidence>
<keyword evidence="3 7" id="KW-1133">Transmembrane helix</keyword>
<reference evidence="10" key="1">
    <citation type="submission" date="2016-03" db="EMBL/GenBank/DDBJ databases">
        <title>Complete genome sequence of the type strain Actinoalloteichus hymeniacidonis DSM 45092.</title>
        <authorList>
            <person name="Schaffert L."/>
            <person name="Albersmeier A."/>
            <person name="Winkler A."/>
            <person name="Kalinowski J."/>
            <person name="Zotchev S."/>
            <person name="Ruckert C."/>
        </authorList>
    </citation>
    <scope>NUCLEOTIDE SEQUENCE [LARGE SCALE GENOMIC DNA]</scope>
    <source>
        <strain evidence="10">HPA177(T) (DSM 45092(T))</strain>
    </source>
</reference>
<evidence type="ECO:0000256" key="3">
    <source>
        <dbReference type="ARBA" id="ARBA00022989"/>
    </source>
</evidence>
<dbReference type="NCBIfam" id="TIGR03061">
    <property type="entry name" value="pip_yhgE_Nterm"/>
    <property type="match status" value="1"/>
</dbReference>
<evidence type="ECO:0000256" key="2">
    <source>
        <dbReference type="ARBA" id="ARBA00022692"/>
    </source>
</evidence>
<dbReference type="InterPro" id="IPR013525">
    <property type="entry name" value="ABC2_TM"/>
</dbReference>
<feature type="domain" description="ABC-2 type transporter transmembrane" evidence="8">
    <location>
        <begin position="515"/>
        <end position="691"/>
    </location>
</feature>
<dbReference type="PANTHER" id="PTHR43077">
    <property type="entry name" value="TRANSPORT PERMEASE YVFS-RELATED"/>
    <property type="match status" value="1"/>
</dbReference>
<feature type="transmembrane region" description="Helical" evidence="7">
    <location>
        <begin position="557"/>
        <end position="582"/>
    </location>
</feature>
<dbReference type="EMBL" id="CP014859">
    <property type="protein sequence ID" value="AOS62860.1"/>
    <property type="molecule type" value="Genomic_DNA"/>
</dbReference>
<accession>A0AAC9HP40</accession>
<dbReference type="Pfam" id="PF12698">
    <property type="entry name" value="ABC2_membrane_3"/>
    <property type="match status" value="1"/>
</dbReference>
<keyword evidence="5" id="KW-0175">Coiled coil</keyword>
<organism evidence="9 10">
    <name type="scientific">Actinoalloteichus hymeniacidonis</name>
    <dbReference type="NCBI Taxonomy" id="340345"/>
    <lineage>
        <taxon>Bacteria</taxon>
        <taxon>Bacillati</taxon>
        <taxon>Actinomycetota</taxon>
        <taxon>Actinomycetes</taxon>
        <taxon>Pseudonocardiales</taxon>
        <taxon>Pseudonocardiaceae</taxon>
        <taxon>Actinoalloteichus</taxon>
    </lineage>
</organism>
<evidence type="ECO:0000256" key="4">
    <source>
        <dbReference type="ARBA" id="ARBA00023136"/>
    </source>
</evidence>
<dbReference type="InterPro" id="IPR017501">
    <property type="entry name" value="Phage_infect_YhgE_C"/>
</dbReference>
<keyword evidence="2 7" id="KW-0812">Transmembrane</keyword>
<dbReference type="InterPro" id="IPR051328">
    <property type="entry name" value="T7SS_ABC-Transporter"/>
</dbReference>
<evidence type="ECO:0000256" key="6">
    <source>
        <dbReference type="SAM" id="MobiDB-lite"/>
    </source>
</evidence>
<sequence length="711" mass="73737">MSARRLASIELRRLATGRITRLALVAALFVPLVFGALSIYANWDPYQRLSSVPAAIVMADDGAIDTEGRTLDAGMEVEEQLIAAGDFDWHRVTSEEADRGVASGRFGFALVVPPDFSSALLSHAALDPRSARLTVITNDANDHLVGTVANQLAERIRSTVATQVGTETADRLLLDLSTAQQQTADAAAESGYLTELTARLVEEFAIAEELLAETAALIEEELAQAQDRSERFAELTETTGVATEAAEALAAVEADTETVRAQLASAADQATELGAQAQRAAAQAADTAAGTESAAETGSDLAETTGEIAIALPTLRTELTDELTRLGVSSETLDAVLETLDDTIGRTDRVDDTAAALAESLAELVATHQADGDTTAALAETAHRLASSIGPAEEHSSADPSGVGAMADGTLELADALSTISADVAELAAQQELSTQAAGTLAEHTALLTDGAGALMATAEELDEDTVGLAEQLAEQSEVAPTPDAATRQVAARTIASPVTVTDRAHLTAGSHGAGLAPLFLGLALWVGAVVSYLLLQPLSARALAANVPAWRVALGGWLPAAVLGVAQALLLFATTVLVIGLPATRPWAILGLLVVTALAFTAIAHALCALFGPAGRLISLVALILQLTTAGSAFPWSAVPDATQPLHRMLPLGYVVEGLRHLLYGTDIEAALLATAVCLCWLGVAFLVAVTAAMSRRVWTPSRLRPEIAW</sequence>
<dbReference type="GO" id="GO:0140359">
    <property type="term" value="F:ABC-type transporter activity"/>
    <property type="evidence" value="ECO:0007669"/>
    <property type="project" value="InterPro"/>
</dbReference>
<evidence type="ECO:0000259" key="8">
    <source>
        <dbReference type="Pfam" id="PF12698"/>
    </source>
</evidence>
<protein>
    <submittedName>
        <fullName evidence="9">YhgE/Pip-like protein</fullName>
    </submittedName>
</protein>
<gene>
    <name evidence="9" type="ORF">TL08_10230</name>
</gene>
<dbReference type="AlphaFoldDB" id="A0AAC9HP40"/>
<dbReference type="NCBIfam" id="TIGR03062">
    <property type="entry name" value="pip_yhgE_Cterm"/>
    <property type="match status" value="1"/>
</dbReference>
<name>A0AAC9HP40_9PSEU</name>
<keyword evidence="10" id="KW-1185">Reference proteome</keyword>
<comment type="subcellular location">
    <subcellularLocation>
        <location evidence="1">Membrane</location>
        <topology evidence="1">Multi-pass membrane protein</topology>
    </subcellularLocation>
</comment>
<dbReference type="KEGG" id="ahm:TL08_10230"/>
<dbReference type="InterPro" id="IPR017500">
    <property type="entry name" value="Phage_infect_YhgE_N"/>
</dbReference>
<evidence type="ECO:0000313" key="10">
    <source>
        <dbReference type="Proteomes" id="UP000095210"/>
    </source>
</evidence>
<feature type="transmembrane region" description="Helical" evidence="7">
    <location>
        <begin position="588"/>
        <end position="611"/>
    </location>
</feature>
<dbReference type="PANTHER" id="PTHR43077:SF10">
    <property type="entry name" value="TRANSPORT PERMEASE PROTEIN"/>
    <property type="match status" value="1"/>
</dbReference>
<dbReference type="RefSeq" id="WP_069848401.1">
    <property type="nucleotide sequence ID" value="NZ_CP014859.1"/>
</dbReference>
<feature type="transmembrane region" description="Helical" evidence="7">
    <location>
        <begin position="516"/>
        <end position="536"/>
    </location>
</feature>
<feature type="transmembrane region" description="Helical" evidence="7">
    <location>
        <begin position="618"/>
        <end position="640"/>
    </location>
</feature>
<evidence type="ECO:0000313" key="9">
    <source>
        <dbReference type="EMBL" id="AOS62860.1"/>
    </source>
</evidence>
<evidence type="ECO:0000256" key="5">
    <source>
        <dbReference type="SAM" id="Coils"/>
    </source>
</evidence>
<evidence type="ECO:0000256" key="7">
    <source>
        <dbReference type="SAM" id="Phobius"/>
    </source>
</evidence>
<feature type="region of interest" description="Disordered" evidence="6">
    <location>
        <begin position="385"/>
        <end position="406"/>
    </location>
</feature>
<feature type="coiled-coil region" evidence="5">
    <location>
        <begin position="208"/>
        <end position="235"/>
    </location>
</feature>
<dbReference type="Proteomes" id="UP000095210">
    <property type="component" value="Chromosome"/>
</dbReference>
<keyword evidence="4 7" id="KW-0472">Membrane</keyword>